<dbReference type="STRING" id="3750.A0A498J222"/>
<evidence type="ECO:0000256" key="2">
    <source>
        <dbReference type="ARBA" id="ARBA00022801"/>
    </source>
</evidence>
<dbReference type="PANTHER" id="PTHR31490:SF2">
    <property type="entry name" value="GLYCOSYL HYDROLASE FAMILY 10 PROTEIN"/>
    <property type="match status" value="1"/>
</dbReference>
<reference evidence="6 7" key="1">
    <citation type="submission" date="2018-10" db="EMBL/GenBank/DDBJ databases">
        <title>A high-quality apple genome assembly.</title>
        <authorList>
            <person name="Hu J."/>
        </authorList>
    </citation>
    <scope>NUCLEOTIDE SEQUENCE [LARGE SCALE GENOMIC DNA]</scope>
    <source>
        <strain evidence="7">cv. HFTH1</strain>
        <tissue evidence="6">Young leaf</tissue>
    </source>
</reference>
<keyword evidence="4" id="KW-0624">Polysaccharide degradation</keyword>
<keyword evidence="7" id="KW-1185">Reference proteome</keyword>
<keyword evidence="3" id="KW-0119">Carbohydrate metabolism</keyword>
<accession>A0A498J222</accession>
<dbReference type="GO" id="GO:0031176">
    <property type="term" value="F:endo-1,4-beta-xylanase activity"/>
    <property type="evidence" value="ECO:0007669"/>
    <property type="project" value="UniProtKB-ARBA"/>
</dbReference>
<dbReference type="Gene3D" id="3.20.20.80">
    <property type="entry name" value="Glycosidases"/>
    <property type="match status" value="1"/>
</dbReference>
<name>A0A498J222_MALDO</name>
<dbReference type="SUPFAM" id="SSF51445">
    <property type="entry name" value="(Trans)glycosidases"/>
    <property type="match status" value="1"/>
</dbReference>
<comment type="caution">
    <text evidence="6">The sequence shown here is derived from an EMBL/GenBank/DDBJ whole genome shotgun (WGS) entry which is preliminary data.</text>
</comment>
<dbReference type="GO" id="GO:0000272">
    <property type="term" value="P:polysaccharide catabolic process"/>
    <property type="evidence" value="ECO:0007669"/>
    <property type="project" value="UniProtKB-KW"/>
</dbReference>
<comment type="similarity">
    <text evidence="1">Belongs to the glycosyl hydrolase 10 (cellulase F) family.</text>
</comment>
<evidence type="ECO:0000256" key="4">
    <source>
        <dbReference type="ARBA" id="ARBA00023326"/>
    </source>
</evidence>
<evidence type="ECO:0000313" key="6">
    <source>
        <dbReference type="EMBL" id="RXH87481.1"/>
    </source>
</evidence>
<dbReference type="EMBL" id="RDQH01000336">
    <property type="protein sequence ID" value="RXH87481.1"/>
    <property type="molecule type" value="Genomic_DNA"/>
</dbReference>
<proteinExistence type="inferred from homology"/>
<dbReference type="InterPro" id="IPR044846">
    <property type="entry name" value="GH10"/>
</dbReference>
<dbReference type="InterPro" id="IPR001000">
    <property type="entry name" value="GH10_dom"/>
</dbReference>
<dbReference type="Pfam" id="PF00331">
    <property type="entry name" value="Glyco_hydro_10"/>
    <property type="match status" value="1"/>
</dbReference>
<evidence type="ECO:0000313" key="7">
    <source>
        <dbReference type="Proteomes" id="UP000290289"/>
    </source>
</evidence>
<keyword evidence="2" id="KW-0378">Hydrolase</keyword>
<protein>
    <recommendedName>
        <fullName evidence="5">GH10 domain-containing protein</fullName>
    </recommendedName>
</protein>
<organism evidence="6 7">
    <name type="scientific">Malus domestica</name>
    <name type="common">Apple</name>
    <name type="synonym">Pyrus malus</name>
    <dbReference type="NCBI Taxonomy" id="3750"/>
    <lineage>
        <taxon>Eukaryota</taxon>
        <taxon>Viridiplantae</taxon>
        <taxon>Streptophyta</taxon>
        <taxon>Embryophyta</taxon>
        <taxon>Tracheophyta</taxon>
        <taxon>Spermatophyta</taxon>
        <taxon>Magnoliopsida</taxon>
        <taxon>eudicotyledons</taxon>
        <taxon>Gunneridae</taxon>
        <taxon>Pentapetalae</taxon>
        <taxon>rosids</taxon>
        <taxon>fabids</taxon>
        <taxon>Rosales</taxon>
        <taxon>Rosaceae</taxon>
        <taxon>Amygdaloideae</taxon>
        <taxon>Maleae</taxon>
        <taxon>Malus</taxon>
    </lineage>
</organism>
<evidence type="ECO:0000256" key="1">
    <source>
        <dbReference type="ARBA" id="ARBA00007495"/>
    </source>
</evidence>
<dbReference type="AlphaFoldDB" id="A0A498J222"/>
<feature type="domain" description="GH10" evidence="5">
    <location>
        <begin position="10"/>
        <end position="74"/>
    </location>
</feature>
<evidence type="ECO:0000256" key="3">
    <source>
        <dbReference type="ARBA" id="ARBA00023277"/>
    </source>
</evidence>
<evidence type="ECO:0000259" key="5">
    <source>
        <dbReference type="Pfam" id="PF00331"/>
    </source>
</evidence>
<dbReference type="PANTHER" id="PTHR31490">
    <property type="entry name" value="GLYCOSYL HYDROLASE"/>
    <property type="match status" value="1"/>
</dbReference>
<gene>
    <name evidence="6" type="ORF">DVH24_034381</name>
</gene>
<sequence length="186" mass="20460">MGATASAEFYNWASKADDTATLFLNDYNTIEESGDKDSILAKYLQKLRDIQGFPGNSNAKMAIGLESHFQTPNIPYIRSSIDTILLLASYLEQILREVHSHPKIQGIVIWAAWKPSGCYRMCLTDNNFKNLPTGDVVDKLTSEFGLTSGLASGTTNANGFFEASLFHGDYEVKITHPLVDSPSFGV</sequence>
<dbReference type="Proteomes" id="UP000290289">
    <property type="component" value="Chromosome 10"/>
</dbReference>
<dbReference type="InterPro" id="IPR017853">
    <property type="entry name" value="GH"/>
</dbReference>